<dbReference type="Pfam" id="PF13966">
    <property type="entry name" value="zf-RVT"/>
    <property type="match status" value="1"/>
</dbReference>
<dbReference type="EMBL" id="LS974617">
    <property type="protein sequence ID" value="CAG7887390.1"/>
    <property type="molecule type" value="Genomic_DNA"/>
</dbReference>
<dbReference type="Gramene" id="A01p14660.2_BraZ1">
    <property type="protein sequence ID" value="A01p14660.2_BraZ1.CDS.1"/>
    <property type="gene ID" value="A01g14660.2_BraZ1"/>
</dbReference>
<proteinExistence type="predicted"/>
<dbReference type="PANTHER" id="PTHR33116">
    <property type="entry name" value="REVERSE TRANSCRIPTASE ZINC-BINDING DOMAIN-CONTAINING PROTEIN-RELATED-RELATED"/>
    <property type="match status" value="1"/>
</dbReference>
<evidence type="ECO:0000313" key="3">
    <source>
        <dbReference type="Proteomes" id="UP000694005"/>
    </source>
</evidence>
<gene>
    <name evidence="2" type="ORF">BRAPAZ1V2_A01P14660.2</name>
</gene>
<feature type="domain" description="Reverse transcriptase zinc-binding" evidence="1">
    <location>
        <begin position="104"/>
        <end position="188"/>
    </location>
</feature>
<sequence length="294" mass="34013">MRSIARQFLKVEVGNGSQTSFWHEVWSQIGCLKEVVGDRGVIALGIANNATMADVISNHRRRRHRQSILNDIEDEIDRLRIGGSADIDDVKLWKWGEGKYLSKFSSKRTWQQVRNEHQTCAWSQGIWFPQSTPKYSFMLWIARRNRLQTGDKMQAWNVSVSTECVLCRGVQETCKHLFFQCPYSTEVWESLVKGLLRDDFTTDWDDIGEMVCGRNYPPTEMFLIRYSLQAAVHSIWRERNGRRNGEEPKTAAILSKLIDKTIRLHLLAVKATGQAYLERSLCTWFGTRQVPNPT</sequence>
<dbReference type="PANTHER" id="PTHR33116:SF66">
    <property type="entry name" value="REVERSE TRANSCRIPTASE ZINC-BINDING DOMAIN-CONTAINING PROTEIN"/>
    <property type="match status" value="1"/>
</dbReference>
<name>A0A8D9GUY0_BRACM</name>
<dbReference type="AlphaFoldDB" id="A0A8D9GUY0"/>
<organism evidence="2 3">
    <name type="scientific">Brassica campestris</name>
    <name type="common">Field mustard</name>
    <dbReference type="NCBI Taxonomy" id="3711"/>
    <lineage>
        <taxon>Eukaryota</taxon>
        <taxon>Viridiplantae</taxon>
        <taxon>Streptophyta</taxon>
        <taxon>Embryophyta</taxon>
        <taxon>Tracheophyta</taxon>
        <taxon>Spermatophyta</taxon>
        <taxon>Magnoliopsida</taxon>
        <taxon>eudicotyledons</taxon>
        <taxon>Gunneridae</taxon>
        <taxon>Pentapetalae</taxon>
        <taxon>rosids</taxon>
        <taxon>malvids</taxon>
        <taxon>Brassicales</taxon>
        <taxon>Brassicaceae</taxon>
        <taxon>Brassiceae</taxon>
        <taxon>Brassica</taxon>
    </lineage>
</organism>
<dbReference type="Proteomes" id="UP000694005">
    <property type="component" value="Chromosome A01"/>
</dbReference>
<protein>
    <recommendedName>
        <fullName evidence="1">Reverse transcriptase zinc-binding domain-containing protein</fullName>
    </recommendedName>
</protein>
<reference evidence="2 3" key="1">
    <citation type="submission" date="2021-07" db="EMBL/GenBank/DDBJ databases">
        <authorList>
            <consortium name="Genoscope - CEA"/>
            <person name="William W."/>
        </authorList>
    </citation>
    <scope>NUCLEOTIDE SEQUENCE [LARGE SCALE GENOMIC DNA]</scope>
</reference>
<dbReference type="InterPro" id="IPR026960">
    <property type="entry name" value="RVT-Znf"/>
</dbReference>
<evidence type="ECO:0000259" key="1">
    <source>
        <dbReference type="Pfam" id="PF13966"/>
    </source>
</evidence>
<accession>A0A8D9GUY0</accession>
<evidence type="ECO:0000313" key="2">
    <source>
        <dbReference type="EMBL" id="CAG7887390.1"/>
    </source>
</evidence>